<proteinExistence type="predicted"/>
<name>A0A4C1SZU7_EUMVA</name>
<sequence>MITLLSGTKVTANCGVVDWLVLAAAQYVLSLADVAAVHDAVAVGPQSALKIGSGYIIGKFRYVNIATNWHIIVNTKVAQYATLWHTINNIFRIIFQPQHRIENEERLGEQLITDLIFFVPHKNQKSLVERCEVILKRLEFLSAIDGRQDFKQFVPVVALWVHLKERILASMLLNWTGHRTCRYRSQLMTPSILVIRTVGSSSHLNYWAPATRFSET</sequence>
<organism evidence="1 2">
    <name type="scientific">Eumeta variegata</name>
    <name type="common">Bagworm moth</name>
    <name type="synonym">Eumeta japonica</name>
    <dbReference type="NCBI Taxonomy" id="151549"/>
    <lineage>
        <taxon>Eukaryota</taxon>
        <taxon>Metazoa</taxon>
        <taxon>Ecdysozoa</taxon>
        <taxon>Arthropoda</taxon>
        <taxon>Hexapoda</taxon>
        <taxon>Insecta</taxon>
        <taxon>Pterygota</taxon>
        <taxon>Neoptera</taxon>
        <taxon>Endopterygota</taxon>
        <taxon>Lepidoptera</taxon>
        <taxon>Glossata</taxon>
        <taxon>Ditrysia</taxon>
        <taxon>Tineoidea</taxon>
        <taxon>Psychidae</taxon>
        <taxon>Oiketicinae</taxon>
        <taxon>Eumeta</taxon>
    </lineage>
</organism>
<gene>
    <name evidence="1" type="ORF">EVAR_73900_1</name>
</gene>
<dbReference type="Proteomes" id="UP000299102">
    <property type="component" value="Unassembled WGS sequence"/>
</dbReference>
<dbReference type="EMBL" id="BGZK01008289">
    <property type="protein sequence ID" value="GBP07793.1"/>
    <property type="molecule type" value="Genomic_DNA"/>
</dbReference>
<evidence type="ECO:0000313" key="2">
    <source>
        <dbReference type="Proteomes" id="UP000299102"/>
    </source>
</evidence>
<accession>A0A4C1SZU7</accession>
<reference evidence="1 2" key="1">
    <citation type="journal article" date="2019" name="Commun. Biol.">
        <title>The bagworm genome reveals a unique fibroin gene that provides high tensile strength.</title>
        <authorList>
            <person name="Kono N."/>
            <person name="Nakamura H."/>
            <person name="Ohtoshi R."/>
            <person name="Tomita M."/>
            <person name="Numata K."/>
            <person name="Arakawa K."/>
        </authorList>
    </citation>
    <scope>NUCLEOTIDE SEQUENCE [LARGE SCALE GENOMIC DNA]</scope>
</reference>
<comment type="caution">
    <text evidence="1">The sequence shown here is derived from an EMBL/GenBank/DDBJ whole genome shotgun (WGS) entry which is preliminary data.</text>
</comment>
<protein>
    <submittedName>
        <fullName evidence="1">Uncharacterized protein</fullName>
    </submittedName>
</protein>
<dbReference type="AlphaFoldDB" id="A0A4C1SZU7"/>
<keyword evidence="2" id="KW-1185">Reference proteome</keyword>
<evidence type="ECO:0000313" key="1">
    <source>
        <dbReference type="EMBL" id="GBP07793.1"/>
    </source>
</evidence>